<feature type="domain" description="Transcription regulator PadR C-terminal" evidence="2">
    <location>
        <begin position="89"/>
        <end position="175"/>
    </location>
</feature>
<dbReference type="Pfam" id="PF03551">
    <property type="entry name" value="PadR"/>
    <property type="match status" value="1"/>
</dbReference>
<dbReference type="Gene3D" id="6.10.140.190">
    <property type="match status" value="1"/>
</dbReference>
<proteinExistence type="predicted"/>
<reference evidence="3 4" key="1">
    <citation type="submission" date="2015-07" db="EMBL/GenBank/DDBJ databases">
        <title>Whole genome sequence of Herpetosiphon geysericola DSM 7119.</title>
        <authorList>
            <person name="Hemp J."/>
            <person name="Ward L.M."/>
            <person name="Pace L.A."/>
            <person name="Fischer W.W."/>
        </authorList>
    </citation>
    <scope>NUCLEOTIDE SEQUENCE [LARGE SCALE GENOMIC DNA]</scope>
    <source>
        <strain evidence="3 4">DSM 7119</strain>
    </source>
</reference>
<dbReference type="InterPro" id="IPR018309">
    <property type="entry name" value="Tscrpt_reg_PadR_C"/>
</dbReference>
<evidence type="ECO:0000313" key="3">
    <source>
        <dbReference type="EMBL" id="KPL90292.1"/>
    </source>
</evidence>
<evidence type="ECO:0000259" key="2">
    <source>
        <dbReference type="Pfam" id="PF10400"/>
    </source>
</evidence>
<dbReference type="RefSeq" id="WP_054533644.1">
    <property type="nucleotide sequence ID" value="NZ_LGKP01000012.1"/>
</dbReference>
<dbReference type="InterPro" id="IPR036390">
    <property type="entry name" value="WH_DNA-bd_sf"/>
</dbReference>
<dbReference type="PANTHER" id="PTHR43252:SF6">
    <property type="entry name" value="NEGATIVE TRANSCRIPTION REGULATOR PADR"/>
    <property type="match status" value="1"/>
</dbReference>
<dbReference type="Gene3D" id="1.10.10.10">
    <property type="entry name" value="Winged helix-like DNA-binding domain superfamily/Winged helix DNA-binding domain"/>
    <property type="match status" value="1"/>
</dbReference>
<dbReference type="STRING" id="70996.SE18_06610"/>
<organism evidence="3 4">
    <name type="scientific">Herpetosiphon geysericola</name>
    <dbReference type="NCBI Taxonomy" id="70996"/>
    <lineage>
        <taxon>Bacteria</taxon>
        <taxon>Bacillati</taxon>
        <taxon>Chloroflexota</taxon>
        <taxon>Chloroflexia</taxon>
        <taxon>Herpetosiphonales</taxon>
        <taxon>Herpetosiphonaceae</taxon>
        <taxon>Herpetosiphon</taxon>
    </lineage>
</organism>
<dbReference type="Pfam" id="PF10400">
    <property type="entry name" value="Vir_act_alpha_C"/>
    <property type="match status" value="1"/>
</dbReference>
<dbReference type="PANTHER" id="PTHR43252">
    <property type="entry name" value="TRANSCRIPTIONAL REGULATOR YQJI"/>
    <property type="match status" value="1"/>
</dbReference>
<dbReference type="AlphaFoldDB" id="A0A0P6YKI9"/>
<comment type="caution">
    <text evidence="3">The sequence shown here is derived from an EMBL/GenBank/DDBJ whole genome shotgun (WGS) entry which is preliminary data.</text>
</comment>
<accession>A0A0P6YKI9</accession>
<keyword evidence="4" id="KW-1185">Reference proteome</keyword>
<sequence>MEYVILGLLLLKPRSSYDIKKILEETISLFYSASFGSINSALEKLIAKQAITVEEQIEAGRFKKIYSLTPVGKIAFEQWLASTIPQEKVKEPALTRLFFMGFLTPNERLRLVREHLTSLQIVHAQLNSLLREREQTNVDPHQQAIADFQWLTLEYGVAYYNFSINWYQQLLTKLEETSHE</sequence>
<feature type="domain" description="Transcription regulator PadR N-terminal" evidence="1">
    <location>
        <begin position="5"/>
        <end position="77"/>
    </location>
</feature>
<evidence type="ECO:0008006" key="5">
    <source>
        <dbReference type="Google" id="ProtNLM"/>
    </source>
</evidence>
<dbReference type="EMBL" id="LGKP01000012">
    <property type="protein sequence ID" value="KPL90292.1"/>
    <property type="molecule type" value="Genomic_DNA"/>
</dbReference>
<dbReference type="OrthoDB" id="9783723at2"/>
<dbReference type="SUPFAM" id="SSF46785">
    <property type="entry name" value="Winged helix' DNA-binding domain"/>
    <property type="match status" value="1"/>
</dbReference>
<evidence type="ECO:0000313" key="4">
    <source>
        <dbReference type="Proteomes" id="UP000050277"/>
    </source>
</evidence>
<dbReference type="Proteomes" id="UP000050277">
    <property type="component" value="Unassembled WGS sequence"/>
</dbReference>
<dbReference type="InterPro" id="IPR005149">
    <property type="entry name" value="Tscrpt_reg_PadR_N"/>
</dbReference>
<protein>
    <recommendedName>
        <fullName evidence="5">PadR family transcriptional regulator</fullName>
    </recommendedName>
</protein>
<name>A0A0P6YKI9_9CHLR</name>
<dbReference type="InterPro" id="IPR036388">
    <property type="entry name" value="WH-like_DNA-bd_sf"/>
</dbReference>
<gene>
    <name evidence="3" type="ORF">SE18_06610</name>
</gene>
<evidence type="ECO:0000259" key="1">
    <source>
        <dbReference type="Pfam" id="PF03551"/>
    </source>
</evidence>